<dbReference type="InterPro" id="IPR011006">
    <property type="entry name" value="CheY-like_superfamily"/>
</dbReference>
<feature type="domain" description="Response regulatory" evidence="6">
    <location>
        <begin position="3"/>
        <end position="120"/>
    </location>
</feature>
<feature type="modified residue" description="4-aspartylphosphate" evidence="4">
    <location>
        <position position="55"/>
    </location>
</feature>
<dbReference type="Pfam" id="PF00072">
    <property type="entry name" value="Response_reg"/>
    <property type="match status" value="1"/>
</dbReference>
<dbReference type="EMBL" id="JACXIY010000005">
    <property type="protein sequence ID" value="MBD2867861.1"/>
    <property type="molecule type" value="Genomic_DNA"/>
</dbReference>
<dbReference type="PROSITE" id="PS00041">
    <property type="entry name" value="HTH_ARAC_FAMILY_1"/>
    <property type="match status" value="1"/>
</dbReference>
<keyword evidence="8" id="KW-1185">Reference proteome</keyword>
<dbReference type="InterPro" id="IPR001789">
    <property type="entry name" value="Sig_transdc_resp-reg_receiver"/>
</dbReference>
<dbReference type="PANTHER" id="PTHR43280:SF28">
    <property type="entry name" value="HTH-TYPE TRANSCRIPTIONAL ACTIVATOR RHAS"/>
    <property type="match status" value="1"/>
</dbReference>
<dbReference type="InterPro" id="IPR009057">
    <property type="entry name" value="Homeodomain-like_sf"/>
</dbReference>
<evidence type="ECO:0000313" key="7">
    <source>
        <dbReference type="EMBL" id="MBD2867861.1"/>
    </source>
</evidence>
<dbReference type="RefSeq" id="WP_190858728.1">
    <property type="nucleotide sequence ID" value="NZ_JACXIY010000005.1"/>
</dbReference>
<evidence type="ECO:0000259" key="5">
    <source>
        <dbReference type="PROSITE" id="PS01124"/>
    </source>
</evidence>
<evidence type="ECO:0000313" key="8">
    <source>
        <dbReference type="Proteomes" id="UP000632125"/>
    </source>
</evidence>
<evidence type="ECO:0000256" key="2">
    <source>
        <dbReference type="ARBA" id="ARBA00023125"/>
    </source>
</evidence>
<dbReference type="InterPro" id="IPR020449">
    <property type="entry name" value="Tscrpt_reg_AraC-type_HTH"/>
</dbReference>
<dbReference type="AlphaFoldDB" id="A0A927CKH9"/>
<dbReference type="SUPFAM" id="SSF52172">
    <property type="entry name" value="CheY-like"/>
    <property type="match status" value="1"/>
</dbReference>
<reference evidence="7" key="1">
    <citation type="submission" date="2020-09" db="EMBL/GenBank/DDBJ databases">
        <title>A novel bacterium of genus Paenibacillus, isolated from South China Sea.</title>
        <authorList>
            <person name="Huang H."/>
            <person name="Mo K."/>
            <person name="Hu Y."/>
        </authorList>
    </citation>
    <scope>NUCLEOTIDE SEQUENCE</scope>
    <source>
        <strain evidence="7">IB182493</strain>
    </source>
</reference>
<dbReference type="InterPro" id="IPR018060">
    <property type="entry name" value="HTH_AraC"/>
</dbReference>
<organism evidence="7 8">
    <name type="scientific">Paenibacillus arenilitoris</name>
    <dbReference type="NCBI Taxonomy" id="2772299"/>
    <lineage>
        <taxon>Bacteria</taxon>
        <taxon>Bacillati</taxon>
        <taxon>Bacillota</taxon>
        <taxon>Bacilli</taxon>
        <taxon>Bacillales</taxon>
        <taxon>Paenibacillaceae</taxon>
        <taxon>Paenibacillus</taxon>
    </lineage>
</organism>
<evidence type="ECO:0000256" key="3">
    <source>
        <dbReference type="ARBA" id="ARBA00023163"/>
    </source>
</evidence>
<dbReference type="GO" id="GO:0043565">
    <property type="term" value="F:sequence-specific DNA binding"/>
    <property type="evidence" value="ECO:0007669"/>
    <property type="project" value="InterPro"/>
</dbReference>
<gene>
    <name evidence="7" type="ORF">IDH41_04665</name>
</gene>
<protein>
    <submittedName>
        <fullName evidence="7">Helix-turn-helix domain-containing protein</fullName>
    </submittedName>
</protein>
<keyword evidence="4" id="KW-0597">Phosphoprotein</keyword>
<proteinExistence type="predicted"/>
<dbReference type="PRINTS" id="PR00032">
    <property type="entry name" value="HTHARAC"/>
</dbReference>
<keyword evidence="3" id="KW-0804">Transcription</keyword>
<evidence type="ECO:0000259" key="6">
    <source>
        <dbReference type="PROSITE" id="PS50110"/>
    </source>
</evidence>
<feature type="domain" description="HTH araC/xylS-type" evidence="5">
    <location>
        <begin position="432"/>
        <end position="530"/>
    </location>
</feature>
<dbReference type="PANTHER" id="PTHR43280">
    <property type="entry name" value="ARAC-FAMILY TRANSCRIPTIONAL REGULATOR"/>
    <property type="match status" value="1"/>
</dbReference>
<comment type="caution">
    <text evidence="7">The sequence shown here is derived from an EMBL/GenBank/DDBJ whole genome shotgun (WGS) entry which is preliminary data.</text>
</comment>
<dbReference type="Gene3D" id="1.10.10.60">
    <property type="entry name" value="Homeodomain-like"/>
    <property type="match status" value="2"/>
</dbReference>
<keyword evidence="1" id="KW-0805">Transcription regulation</keyword>
<dbReference type="GO" id="GO:0000160">
    <property type="term" value="P:phosphorelay signal transduction system"/>
    <property type="evidence" value="ECO:0007669"/>
    <property type="project" value="InterPro"/>
</dbReference>
<dbReference type="GO" id="GO:0003700">
    <property type="term" value="F:DNA-binding transcription factor activity"/>
    <property type="evidence" value="ECO:0007669"/>
    <property type="project" value="InterPro"/>
</dbReference>
<evidence type="ECO:0000256" key="4">
    <source>
        <dbReference type="PROSITE-ProRule" id="PRU00169"/>
    </source>
</evidence>
<dbReference type="PROSITE" id="PS50110">
    <property type="entry name" value="RESPONSE_REGULATORY"/>
    <property type="match status" value="1"/>
</dbReference>
<name>A0A927CKH9_9BACL</name>
<dbReference type="Proteomes" id="UP000632125">
    <property type="component" value="Unassembled WGS sequence"/>
</dbReference>
<accession>A0A927CKH9</accession>
<dbReference type="Gene3D" id="3.40.50.2300">
    <property type="match status" value="1"/>
</dbReference>
<sequence>MYNVLIVDDEELAIRGITHGIDWSDLPIAGMFAAYDAEEAKELFADNRIDILLSDIDMPNENGIELLRWVNENSPETVTLFLTGHADFKFAQQAVQLDCFDYLLKPIDHAQLKGCIEGAIEKVKEQRQQSEIRSAYQTYYEQWNKQRPVLVERFWQDVFHYRISALANRLEPAMATYGIPLKADSGIRIVLISIEQWREEWSARDEEIMTYGVKNAAEELVLHGSDGHVVQDGSGILYIVFYDAGAETDAAVAERCAHFIGQCGRLLHCRLSCYIGLPVSVQQARENTLRLLELEKSNISGIGTVILEREYTKKAFDGAPLHFHFSDWALLLELGKRRELSHRIDDCFDRMQEHSADYAFMASFYFGFMNMVFQWLHKRSVQPTDVFPNGEWEEGGQALKSIPRLRAWTHQLCALTSEYARQGGKEASHVIEKVRRHIEEHLHEEFSREQAAEAVYLNPAYLSRLFRRETGRSLTDYLVEVRIAKAKSELESTNIRISDIAVSVGYSNFSHFSKLFKKETGLTPQEYRKKTQQT</sequence>
<keyword evidence="2" id="KW-0238">DNA-binding</keyword>
<dbReference type="SMART" id="SM00448">
    <property type="entry name" value="REC"/>
    <property type="match status" value="1"/>
</dbReference>
<dbReference type="CDD" id="cd17536">
    <property type="entry name" value="REC_YesN-like"/>
    <property type="match status" value="1"/>
</dbReference>
<dbReference type="SUPFAM" id="SSF46689">
    <property type="entry name" value="Homeodomain-like"/>
    <property type="match status" value="2"/>
</dbReference>
<dbReference type="InterPro" id="IPR018062">
    <property type="entry name" value="HTH_AraC-typ_CS"/>
</dbReference>
<dbReference type="Pfam" id="PF12833">
    <property type="entry name" value="HTH_18"/>
    <property type="match status" value="1"/>
</dbReference>
<evidence type="ECO:0000256" key="1">
    <source>
        <dbReference type="ARBA" id="ARBA00023015"/>
    </source>
</evidence>
<dbReference type="PROSITE" id="PS01124">
    <property type="entry name" value="HTH_ARAC_FAMILY_2"/>
    <property type="match status" value="1"/>
</dbReference>
<dbReference type="SMART" id="SM00342">
    <property type="entry name" value="HTH_ARAC"/>
    <property type="match status" value="1"/>
</dbReference>